<name>A0AC61YCS0_9FLAO</name>
<dbReference type="Proteomes" id="UP000356253">
    <property type="component" value="Unassembled WGS sequence"/>
</dbReference>
<gene>
    <name evidence="1" type="primary">pupA</name>
    <name evidence="1" type="ORF">FVB9532_03315</name>
</gene>
<proteinExistence type="predicted"/>
<evidence type="ECO:0000313" key="1">
    <source>
        <dbReference type="EMBL" id="VVV02020.1"/>
    </source>
</evidence>
<comment type="caution">
    <text evidence="1">The sequence shown here is derived from an EMBL/GenBank/DDBJ whole genome shotgun (WGS) entry which is preliminary data.</text>
</comment>
<reference evidence="1" key="1">
    <citation type="submission" date="2019-09" db="EMBL/GenBank/DDBJ databases">
        <authorList>
            <person name="Rodrigo-Torres L."/>
            <person name="Arahal R. D."/>
            <person name="Lucena T."/>
        </authorList>
    </citation>
    <scope>NUCLEOTIDE SEQUENCE</scope>
    <source>
        <strain evidence="1">ISS653</strain>
    </source>
</reference>
<accession>A0AC61YCS0</accession>
<organism evidence="1 2">
    <name type="scientific">Mesonia oceanica</name>
    <dbReference type="NCBI Taxonomy" id="2687242"/>
    <lineage>
        <taxon>Bacteria</taxon>
        <taxon>Pseudomonadati</taxon>
        <taxon>Bacteroidota</taxon>
        <taxon>Flavobacteriia</taxon>
        <taxon>Flavobacteriales</taxon>
        <taxon>Flavobacteriaceae</taxon>
        <taxon>Mesonia</taxon>
    </lineage>
</organism>
<dbReference type="EMBL" id="CABVMM010000014">
    <property type="protein sequence ID" value="VVV02020.1"/>
    <property type="molecule type" value="Genomic_DNA"/>
</dbReference>
<protein>
    <submittedName>
        <fullName evidence="1">Ferric-pseudobactin 358 receptor</fullName>
    </submittedName>
</protein>
<keyword evidence="2" id="KW-1185">Reference proteome</keyword>
<sequence length="786" mass="88015">MKNLVLVVMLVFTALSLQAQSNGSISGTIVDRDGNPLSNANVYLQNTNYGTSSNKNGFYNLSNIQSGNYMLIVSDIGYKTFTSENIEINGEITLNIELQNDVSSLDDVVISGAGKSEYTEKNPSPSLKLQQDLNKIPQNIQVISGDLLEDQQAISMMENITRNVSGAQMIEHWGNFARINMRGFRIPPFRNGMNVLSTWGPMAEDMAMVEKIEVVKGPSAFMLSSGEPGGLYNVVTKKPTGLSHGEIGLTTGSYNTLRATLDVEGKLTADNKLQYRFVGAGTTQESHRDYEPQNRYTFAPSIKYQIDEKTSVTAQYTYQYYKTKLIGSAYVFAPSKYASLDRDFTLSAPNLGPSIMKEHYGFINFNHQLNDDWNITAQLSYLNYQHQGQSLWIDSTYNYNNDIPAEENVDYGVTEEGNLIRTVSIWDAHEEQKLGQVFINGSLQTGGLSHKILGGLDLGNKNYIADWSQTVALDTEEDPFNIYNPKAPTNLPDFDRSLDLQQRASGIITSQYLSYYIQDELGFLEDKIRLTLAGRYTEFESSYNASSDDEVFTPRVALGITPIEGLTIYGMYDQSFLPEQGTNASGEPFDPVTAEDIEGGLKYEFLDGKWNATATYFNITKDKILQPDLANANYSVQVDSDITSKGVEFDLRGEIIKGLGVVLNYAYTNVENEDGSPVPGFSKHTTNGWFNYKFQQEEIKGLGISLGYQYLVDRSTWAWAANGNTDLPDYFRMDGGISWENNKFKIALNMNNILNEYLYSGANYGSYVYWQSEPGRNFRLSLNYKF</sequence>
<evidence type="ECO:0000313" key="2">
    <source>
        <dbReference type="Proteomes" id="UP000356253"/>
    </source>
</evidence>
<keyword evidence="1" id="KW-0675">Receptor</keyword>